<feature type="transmembrane region" description="Helical" evidence="5">
    <location>
        <begin position="392"/>
        <end position="413"/>
    </location>
</feature>
<dbReference type="PANTHER" id="PTHR42910">
    <property type="entry name" value="TRANSPORTER SCO4007-RELATED"/>
    <property type="match status" value="1"/>
</dbReference>
<evidence type="ECO:0000256" key="1">
    <source>
        <dbReference type="ARBA" id="ARBA00022692"/>
    </source>
</evidence>
<dbReference type="Proteomes" id="UP000059425">
    <property type="component" value="Chromosome"/>
</dbReference>
<feature type="region of interest" description="Disordered" evidence="4">
    <location>
        <begin position="1"/>
        <end position="23"/>
    </location>
</feature>
<dbReference type="InterPro" id="IPR036259">
    <property type="entry name" value="MFS_trans_sf"/>
</dbReference>
<reference evidence="8" key="1">
    <citation type="submission" date="2015-09" db="EMBL/GenBank/DDBJ databases">
        <title>Whole genome sequence of Pseudomonas fluorescens FW300-N2C3.</title>
        <authorList>
            <person name="Ray J."/>
            <person name="Melnyk R."/>
            <person name="Deutschbauer A."/>
        </authorList>
    </citation>
    <scope>NUCLEOTIDE SEQUENCE [LARGE SCALE GENOMIC DNA]</scope>
    <source>
        <strain evidence="8">FW300-N2C3</strain>
    </source>
</reference>
<feature type="transmembrane region" description="Helical" evidence="5">
    <location>
        <begin position="131"/>
        <end position="153"/>
    </location>
</feature>
<feature type="transmembrane region" description="Helical" evidence="5">
    <location>
        <begin position="305"/>
        <end position="324"/>
    </location>
</feature>
<dbReference type="GO" id="GO:0022857">
    <property type="term" value="F:transmembrane transporter activity"/>
    <property type="evidence" value="ECO:0007669"/>
    <property type="project" value="InterPro"/>
</dbReference>
<name>A0A0N9X2M9_PSEFL</name>
<keyword evidence="3 5" id="KW-0472">Membrane</keyword>
<dbReference type="InterPro" id="IPR020846">
    <property type="entry name" value="MFS_dom"/>
</dbReference>
<feature type="transmembrane region" description="Helical" evidence="5">
    <location>
        <begin position="41"/>
        <end position="60"/>
    </location>
</feature>
<evidence type="ECO:0000256" key="5">
    <source>
        <dbReference type="SAM" id="Phobius"/>
    </source>
</evidence>
<gene>
    <name evidence="7" type="ORF">AO356_28900</name>
</gene>
<keyword evidence="1 5" id="KW-0812">Transmembrane</keyword>
<evidence type="ECO:0000259" key="6">
    <source>
        <dbReference type="PROSITE" id="PS50850"/>
    </source>
</evidence>
<evidence type="ECO:0000256" key="4">
    <source>
        <dbReference type="SAM" id="MobiDB-lite"/>
    </source>
</evidence>
<evidence type="ECO:0000313" key="7">
    <source>
        <dbReference type="EMBL" id="ALI10673.1"/>
    </source>
</evidence>
<feature type="transmembrane region" description="Helical" evidence="5">
    <location>
        <begin position="195"/>
        <end position="218"/>
    </location>
</feature>
<dbReference type="Pfam" id="PF07690">
    <property type="entry name" value="MFS_1"/>
    <property type="match status" value="1"/>
</dbReference>
<feature type="transmembrane region" description="Helical" evidence="5">
    <location>
        <begin position="274"/>
        <end position="293"/>
    </location>
</feature>
<dbReference type="RefSeq" id="WP_060742760.1">
    <property type="nucleotide sequence ID" value="NZ_CP012831.1"/>
</dbReference>
<feature type="transmembrane region" description="Helical" evidence="5">
    <location>
        <begin position="72"/>
        <end position="95"/>
    </location>
</feature>
<protein>
    <submittedName>
        <fullName evidence="7">MFS transporter</fullName>
    </submittedName>
</protein>
<feature type="transmembrane region" description="Helical" evidence="5">
    <location>
        <begin position="248"/>
        <end position="268"/>
    </location>
</feature>
<feature type="transmembrane region" description="Helical" evidence="5">
    <location>
        <begin position="165"/>
        <end position="183"/>
    </location>
</feature>
<feature type="domain" description="Major facilitator superfamily (MFS) profile" evidence="6">
    <location>
        <begin position="41"/>
        <end position="420"/>
    </location>
</feature>
<keyword evidence="2 5" id="KW-1133">Transmembrane helix</keyword>
<dbReference type="SUPFAM" id="SSF103473">
    <property type="entry name" value="MFS general substrate transporter"/>
    <property type="match status" value="1"/>
</dbReference>
<sequence>MTAEADCFTQQPSESQGDEGASALTTGSLNEQQCPGLSPSLTLLFSVTCALAVANVYFAQPLLASMAESLGVASGLIGGVVTATQVGYALGLLFIVPLGDRVDRKRLVFAQLVLSAIALAAVGAAQHWLALLGAMVVMGLLAVVVQVLVAYAAVLSSPSQRGQTVGTVTSGVVLGILLARFTSGVIADLAGWRGVYFVSSGLMLAIAAVFWVVVPAAVSPRHRQPYLALIRSLFVLFVTEPMLRTRGLLALLIFAAFSVLWTAMVLPLSAAPLSLSHTAIGLFGLAGVAGALAARSAGRWADQGFGQRVTGWSLGLLTFSWLPIAFTESSLIALVCGVVLLDFAVQAVHVTNQSLIFAARPDAQSRMVGAYMCFYSVGSALGATAATQVYALWGWMAVSLLGASISLAALVVWRRSLHCGHCSSRIETNFSAAGESDAPRR</sequence>
<dbReference type="OrthoDB" id="9815356at2"/>
<feature type="transmembrane region" description="Helical" evidence="5">
    <location>
        <begin position="107"/>
        <end position="125"/>
    </location>
</feature>
<evidence type="ECO:0000256" key="3">
    <source>
        <dbReference type="ARBA" id="ARBA00023136"/>
    </source>
</evidence>
<evidence type="ECO:0000313" key="8">
    <source>
        <dbReference type="Proteomes" id="UP000059425"/>
    </source>
</evidence>
<dbReference type="EMBL" id="CP012831">
    <property type="protein sequence ID" value="ALI10673.1"/>
    <property type="molecule type" value="Genomic_DNA"/>
</dbReference>
<dbReference type="PANTHER" id="PTHR42910:SF1">
    <property type="entry name" value="MAJOR FACILITATOR SUPERFAMILY (MFS) PROFILE DOMAIN-CONTAINING PROTEIN"/>
    <property type="match status" value="1"/>
</dbReference>
<feature type="transmembrane region" description="Helical" evidence="5">
    <location>
        <begin position="368"/>
        <end position="386"/>
    </location>
</feature>
<accession>A0A0N9X2M9</accession>
<feature type="transmembrane region" description="Helical" evidence="5">
    <location>
        <begin position="330"/>
        <end position="348"/>
    </location>
</feature>
<reference evidence="7 8" key="2">
    <citation type="journal article" date="2018" name="Nature">
        <title>Mutant phenotypes for thousands of bacterial genes of unknown function.</title>
        <authorList>
            <person name="Price M.N."/>
            <person name="Wetmore K.M."/>
            <person name="Waters R.J."/>
            <person name="Callaghan M."/>
            <person name="Ray J."/>
            <person name="Liu H."/>
            <person name="Kuehl J.V."/>
            <person name="Melnyk R.A."/>
            <person name="Lamson J.S."/>
            <person name="Suh Y."/>
            <person name="Carlson H.K."/>
            <person name="Esquivel Z."/>
            <person name="Sadeeshkumar H."/>
            <person name="Chakraborty R."/>
            <person name="Zane G.M."/>
            <person name="Rubin B.E."/>
            <person name="Wall J.D."/>
            <person name="Visel A."/>
            <person name="Bristow J."/>
            <person name="Blow M.J."/>
            <person name="Arkin A.P."/>
            <person name="Deutschbauer A.M."/>
        </authorList>
    </citation>
    <scope>NUCLEOTIDE SEQUENCE [LARGE SCALE GENOMIC DNA]</scope>
    <source>
        <strain evidence="7 8">FW300-N2C3</strain>
    </source>
</reference>
<dbReference type="Gene3D" id="1.20.1250.20">
    <property type="entry name" value="MFS general substrate transporter like domains"/>
    <property type="match status" value="1"/>
</dbReference>
<dbReference type="InterPro" id="IPR011701">
    <property type="entry name" value="MFS"/>
</dbReference>
<dbReference type="PROSITE" id="PS50850">
    <property type="entry name" value="MFS"/>
    <property type="match status" value="1"/>
</dbReference>
<organism evidence="7 8">
    <name type="scientific">Pseudomonas fluorescens</name>
    <dbReference type="NCBI Taxonomy" id="294"/>
    <lineage>
        <taxon>Bacteria</taxon>
        <taxon>Pseudomonadati</taxon>
        <taxon>Pseudomonadota</taxon>
        <taxon>Gammaproteobacteria</taxon>
        <taxon>Pseudomonadales</taxon>
        <taxon>Pseudomonadaceae</taxon>
        <taxon>Pseudomonas</taxon>
    </lineage>
</organism>
<dbReference type="CDD" id="cd17324">
    <property type="entry name" value="MFS_NepI_like"/>
    <property type="match status" value="1"/>
</dbReference>
<proteinExistence type="predicted"/>
<dbReference type="AlphaFoldDB" id="A0A0N9X2M9"/>
<evidence type="ECO:0000256" key="2">
    <source>
        <dbReference type="ARBA" id="ARBA00022989"/>
    </source>
</evidence>